<evidence type="ECO:0000313" key="3">
    <source>
        <dbReference type="Proteomes" id="UP000603708"/>
    </source>
</evidence>
<dbReference type="EMBL" id="BNCD01000012">
    <property type="protein sequence ID" value="GHH82120.1"/>
    <property type="molecule type" value="Genomic_DNA"/>
</dbReference>
<evidence type="ECO:0000256" key="1">
    <source>
        <dbReference type="SAM" id="MobiDB-lite"/>
    </source>
</evidence>
<feature type="region of interest" description="Disordered" evidence="1">
    <location>
        <begin position="132"/>
        <end position="153"/>
    </location>
</feature>
<evidence type="ECO:0000313" key="2">
    <source>
        <dbReference type="EMBL" id="GHH82120.1"/>
    </source>
</evidence>
<reference evidence="2" key="1">
    <citation type="journal article" date="2014" name="Int. J. Syst. Evol. Microbiol.">
        <title>Complete genome sequence of Corynebacterium casei LMG S-19264T (=DSM 44701T), isolated from a smear-ripened cheese.</title>
        <authorList>
            <consortium name="US DOE Joint Genome Institute (JGI-PGF)"/>
            <person name="Walter F."/>
            <person name="Albersmeier A."/>
            <person name="Kalinowski J."/>
            <person name="Ruckert C."/>
        </authorList>
    </citation>
    <scope>NUCLEOTIDE SEQUENCE</scope>
    <source>
        <strain evidence="2">JCM 5069</strain>
    </source>
</reference>
<protein>
    <submittedName>
        <fullName evidence="2">Uncharacterized protein</fullName>
    </submittedName>
</protein>
<organism evidence="2 3">
    <name type="scientific">Streptomyces sulfonofaciens</name>
    <dbReference type="NCBI Taxonomy" id="68272"/>
    <lineage>
        <taxon>Bacteria</taxon>
        <taxon>Bacillati</taxon>
        <taxon>Actinomycetota</taxon>
        <taxon>Actinomycetes</taxon>
        <taxon>Kitasatosporales</taxon>
        <taxon>Streptomycetaceae</taxon>
        <taxon>Streptomyces</taxon>
    </lineage>
</organism>
<dbReference type="AlphaFoldDB" id="A0A919L256"/>
<reference evidence="2" key="2">
    <citation type="submission" date="2020-09" db="EMBL/GenBank/DDBJ databases">
        <authorList>
            <person name="Sun Q."/>
            <person name="Ohkuma M."/>
        </authorList>
    </citation>
    <scope>NUCLEOTIDE SEQUENCE</scope>
    <source>
        <strain evidence="2">JCM 5069</strain>
    </source>
</reference>
<keyword evidence="3" id="KW-1185">Reference proteome</keyword>
<name>A0A919L256_9ACTN</name>
<gene>
    <name evidence="2" type="ORF">GCM10018793_41150</name>
</gene>
<sequence length="153" mass="16835">MSEVAYREGTADANVVIPTAMATPVAARAETRKVRRLITGFSWRDGGVWVSCQRRNGANGVKGQKRPREYRKCCVELQVKPRPTMDVCLRAGTTAWAQGVARRPFLTFDRIGGGVPVTRTFYTEASRLRAGYKTPAGDPRHSPGRRDSVGLQG</sequence>
<proteinExistence type="predicted"/>
<comment type="caution">
    <text evidence="2">The sequence shown here is derived from an EMBL/GenBank/DDBJ whole genome shotgun (WGS) entry which is preliminary data.</text>
</comment>
<accession>A0A919L256</accession>
<feature type="compositionally biased region" description="Basic and acidic residues" evidence="1">
    <location>
        <begin position="138"/>
        <end position="153"/>
    </location>
</feature>
<dbReference type="Proteomes" id="UP000603708">
    <property type="component" value="Unassembled WGS sequence"/>
</dbReference>